<evidence type="ECO:0000256" key="3">
    <source>
        <dbReference type="ARBA" id="ARBA00022448"/>
    </source>
</evidence>
<feature type="transmembrane region" description="Helical" evidence="8">
    <location>
        <begin position="180"/>
        <end position="200"/>
    </location>
</feature>
<keyword evidence="6 8" id="KW-1133">Transmembrane helix</keyword>
<evidence type="ECO:0000313" key="10">
    <source>
        <dbReference type="Proteomes" id="UP001589776"/>
    </source>
</evidence>
<accession>A0ABV6DQQ4</accession>
<comment type="similarity">
    <text evidence="2">Belongs to the amino acid-polyamine-organocation (APC) superfamily. Spore germination protein (SGP) (TC 2.A.3.9) family.</text>
</comment>
<dbReference type="NCBIfam" id="TIGR00912">
    <property type="entry name" value="2A0309"/>
    <property type="match status" value="1"/>
</dbReference>
<keyword evidence="4" id="KW-0309">Germination</keyword>
<evidence type="ECO:0000256" key="5">
    <source>
        <dbReference type="ARBA" id="ARBA00022692"/>
    </source>
</evidence>
<dbReference type="Pfam" id="PF03845">
    <property type="entry name" value="Spore_permease"/>
    <property type="match status" value="1"/>
</dbReference>
<dbReference type="RefSeq" id="WP_377472387.1">
    <property type="nucleotide sequence ID" value="NZ_JBHLWN010000077.1"/>
</dbReference>
<organism evidence="9 10">
    <name type="scientific">Paenibacillus chartarius</name>
    <dbReference type="NCBI Taxonomy" id="747481"/>
    <lineage>
        <taxon>Bacteria</taxon>
        <taxon>Bacillati</taxon>
        <taxon>Bacillota</taxon>
        <taxon>Bacilli</taxon>
        <taxon>Bacillales</taxon>
        <taxon>Paenibacillaceae</taxon>
        <taxon>Paenibacillus</taxon>
    </lineage>
</organism>
<keyword evidence="10" id="KW-1185">Reference proteome</keyword>
<feature type="transmembrane region" description="Helical" evidence="8">
    <location>
        <begin position="212"/>
        <end position="245"/>
    </location>
</feature>
<feature type="transmembrane region" description="Helical" evidence="8">
    <location>
        <begin position="300"/>
        <end position="317"/>
    </location>
</feature>
<dbReference type="PANTHER" id="PTHR34975:SF2">
    <property type="entry name" value="SPORE GERMINATION PROTEIN A2"/>
    <property type="match status" value="1"/>
</dbReference>
<keyword evidence="3" id="KW-0813">Transport</keyword>
<evidence type="ECO:0000256" key="7">
    <source>
        <dbReference type="ARBA" id="ARBA00023136"/>
    </source>
</evidence>
<feature type="transmembrane region" description="Helical" evidence="8">
    <location>
        <begin position="142"/>
        <end position="160"/>
    </location>
</feature>
<keyword evidence="7 8" id="KW-0472">Membrane</keyword>
<dbReference type="PANTHER" id="PTHR34975">
    <property type="entry name" value="SPORE GERMINATION PROTEIN A2"/>
    <property type="match status" value="1"/>
</dbReference>
<protein>
    <submittedName>
        <fullName evidence="9">Endospore germination permease</fullName>
    </submittedName>
</protein>
<evidence type="ECO:0000256" key="6">
    <source>
        <dbReference type="ARBA" id="ARBA00022989"/>
    </source>
</evidence>
<feature type="transmembrane region" description="Helical" evidence="8">
    <location>
        <begin position="104"/>
        <end position="130"/>
    </location>
</feature>
<dbReference type="Proteomes" id="UP001589776">
    <property type="component" value="Unassembled WGS sequence"/>
</dbReference>
<sequence length="364" mass="40182">MKINASQMAVIMHPAISSTALLSAPAIIARHADRDMWLSPLWGSLIGMLSVYIACRLNRLYPSETAIQYYERILGKFAGKLLGLVFLMFLLHITGIIIRQYGEFVVSTFLTETPIVVIIVSMMIVCAYAVRCGLETIARSAQIIVPVVGLLFIVIVAMLIPDMKVTKLLPMLENGLWPSLKGALFPAAWFSEFTLVSFLLPHISDRQHAWKWGLASVVSVSFIFILTAASSLMLFGGITSALPYPVLLLARYISLADFLSHVESIVMAIWVAGLFIKITFFYYILAAGTAQWLDMTDHRPLVMPLALLLVVFSLWSGKSFGEISLFLATAAPFYVMLMLVLVPLLLLAIALLRKHFAAGKGVPE</sequence>
<feature type="transmembrane region" description="Helical" evidence="8">
    <location>
        <begin position="265"/>
        <end position="288"/>
    </location>
</feature>
<dbReference type="InterPro" id="IPR004761">
    <property type="entry name" value="Spore_GerAB"/>
</dbReference>
<comment type="caution">
    <text evidence="9">The sequence shown here is derived from an EMBL/GenBank/DDBJ whole genome shotgun (WGS) entry which is preliminary data.</text>
</comment>
<dbReference type="EMBL" id="JBHLWN010000077">
    <property type="protein sequence ID" value="MFC0214952.1"/>
    <property type="molecule type" value="Genomic_DNA"/>
</dbReference>
<proteinExistence type="inferred from homology"/>
<evidence type="ECO:0000256" key="2">
    <source>
        <dbReference type="ARBA" id="ARBA00007998"/>
    </source>
</evidence>
<name>A0ABV6DQQ4_9BACL</name>
<reference evidence="9 10" key="1">
    <citation type="submission" date="2024-09" db="EMBL/GenBank/DDBJ databases">
        <authorList>
            <person name="Sun Q."/>
            <person name="Mori K."/>
        </authorList>
    </citation>
    <scope>NUCLEOTIDE SEQUENCE [LARGE SCALE GENOMIC DNA]</scope>
    <source>
        <strain evidence="9 10">CCM 7759</strain>
    </source>
</reference>
<evidence type="ECO:0000313" key="9">
    <source>
        <dbReference type="EMBL" id="MFC0214952.1"/>
    </source>
</evidence>
<gene>
    <name evidence="9" type="ORF">ACFFK0_21310</name>
</gene>
<feature type="transmembrane region" description="Helical" evidence="8">
    <location>
        <begin position="77"/>
        <end position="98"/>
    </location>
</feature>
<feature type="transmembrane region" description="Helical" evidence="8">
    <location>
        <begin position="39"/>
        <end position="57"/>
    </location>
</feature>
<evidence type="ECO:0000256" key="4">
    <source>
        <dbReference type="ARBA" id="ARBA00022544"/>
    </source>
</evidence>
<evidence type="ECO:0000256" key="1">
    <source>
        <dbReference type="ARBA" id="ARBA00004141"/>
    </source>
</evidence>
<keyword evidence="5 8" id="KW-0812">Transmembrane</keyword>
<feature type="transmembrane region" description="Helical" evidence="8">
    <location>
        <begin position="323"/>
        <end position="352"/>
    </location>
</feature>
<evidence type="ECO:0000256" key="8">
    <source>
        <dbReference type="SAM" id="Phobius"/>
    </source>
</evidence>
<comment type="subcellular location">
    <subcellularLocation>
        <location evidence="1">Membrane</location>
        <topology evidence="1">Multi-pass membrane protein</topology>
    </subcellularLocation>
</comment>